<evidence type="ECO:0000256" key="2">
    <source>
        <dbReference type="PROSITE-ProRule" id="PRU00335"/>
    </source>
</evidence>
<dbReference type="PANTHER" id="PTHR30328">
    <property type="entry name" value="TRANSCRIPTIONAL REPRESSOR"/>
    <property type="match status" value="1"/>
</dbReference>
<dbReference type="InterPro" id="IPR036271">
    <property type="entry name" value="Tet_transcr_reg_TetR-rel_C_sf"/>
</dbReference>
<sequence>MSRIREKNEQIILQAASQVFADKGYAATKTLDVAKLSGLPKTNIYYYFKTKENLYRSVLESLVEPLLEASRPFEDNPEDPVKALSAYIRAKVRISRDYPFASKVFANEIMHGAPHMPEEVMTQLNQQTQQLAACIDNWVAQGRMAKVSAHHLLFTIWAATQTYADFEWQICAALGKPRLDEQDFDEATRLITRLVLRGCDLPVST</sequence>
<reference evidence="4 5" key="1">
    <citation type="submission" date="2024-09" db="EMBL/GenBank/DDBJ databases">
        <authorList>
            <person name="Sun Q."/>
            <person name="Mori K."/>
        </authorList>
    </citation>
    <scope>NUCLEOTIDE SEQUENCE [LARGE SCALE GENOMIC DNA]</scope>
    <source>
        <strain evidence="4 5">ATCC 51285</strain>
    </source>
</reference>
<evidence type="ECO:0000313" key="4">
    <source>
        <dbReference type="EMBL" id="MFB9887437.1"/>
    </source>
</evidence>
<dbReference type="Proteomes" id="UP001589628">
    <property type="component" value="Unassembled WGS sequence"/>
</dbReference>
<dbReference type="InterPro" id="IPR001647">
    <property type="entry name" value="HTH_TetR"/>
</dbReference>
<evidence type="ECO:0000313" key="5">
    <source>
        <dbReference type="Proteomes" id="UP001589628"/>
    </source>
</evidence>
<dbReference type="PANTHER" id="PTHR30328:SF54">
    <property type="entry name" value="HTH-TYPE TRANSCRIPTIONAL REPRESSOR SCO4008"/>
    <property type="match status" value="1"/>
</dbReference>
<feature type="domain" description="HTH tetR-type" evidence="3">
    <location>
        <begin position="6"/>
        <end position="66"/>
    </location>
</feature>
<feature type="DNA-binding region" description="H-T-H motif" evidence="2">
    <location>
        <begin position="29"/>
        <end position="48"/>
    </location>
</feature>
<keyword evidence="1 2" id="KW-0238">DNA-binding</keyword>
<dbReference type="EMBL" id="JBHLZN010000004">
    <property type="protein sequence ID" value="MFB9887437.1"/>
    <property type="molecule type" value="Genomic_DNA"/>
</dbReference>
<dbReference type="RefSeq" id="WP_027314014.1">
    <property type="nucleotide sequence ID" value="NZ_JBHLZN010000004.1"/>
</dbReference>
<organism evidence="4 5">
    <name type="scientific">Balneatrix alpica</name>
    <dbReference type="NCBI Taxonomy" id="75684"/>
    <lineage>
        <taxon>Bacteria</taxon>
        <taxon>Pseudomonadati</taxon>
        <taxon>Pseudomonadota</taxon>
        <taxon>Gammaproteobacteria</taxon>
        <taxon>Oceanospirillales</taxon>
        <taxon>Balneatrichaceae</taxon>
        <taxon>Balneatrix</taxon>
    </lineage>
</organism>
<protein>
    <submittedName>
        <fullName evidence="4">TetR family transcriptional regulator C-terminal domain-containing protein</fullName>
    </submittedName>
</protein>
<evidence type="ECO:0000256" key="1">
    <source>
        <dbReference type="ARBA" id="ARBA00023125"/>
    </source>
</evidence>
<evidence type="ECO:0000259" key="3">
    <source>
        <dbReference type="PROSITE" id="PS50977"/>
    </source>
</evidence>
<name>A0ABV5ZDT0_9GAMM</name>
<dbReference type="PROSITE" id="PS50977">
    <property type="entry name" value="HTH_TETR_2"/>
    <property type="match status" value="1"/>
</dbReference>
<dbReference type="InterPro" id="IPR009057">
    <property type="entry name" value="Homeodomain-like_sf"/>
</dbReference>
<dbReference type="SUPFAM" id="SSF48498">
    <property type="entry name" value="Tetracyclin repressor-like, C-terminal domain"/>
    <property type="match status" value="1"/>
</dbReference>
<gene>
    <name evidence="4" type="ORF">ACFFLH_13530</name>
</gene>
<keyword evidence="5" id="KW-1185">Reference proteome</keyword>
<dbReference type="Gene3D" id="1.10.10.60">
    <property type="entry name" value="Homeodomain-like"/>
    <property type="match status" value="1"/>
</dbReference>
<dbReference type="InterPro" id="IPR050109">
    <property type="entry name" value="HTH-type_TetR-like_transc_reg"/>
</dbReference>
<dbReference type="SUPFAM" id="SSF46689">
    <property type="entry name" value="Homeodomain-like"/>
    <property type="match status" value="1"/>
</dbReference>
<dbReference type="Pfam" id="PF08362">
    <property type="entry name" value="TetR_C_3"/>
    <property type="match status" value="1"/>
</dbReference>
<dbReference type="Gene3D" id="1.10.357.10">
    <property type="entry name" value="Tetracycline Repressor, domain 2"/>
    <property type="match status" value="1"/>
</dbReference>
<comment type="caution">
    <text evidence="4">The sequence shown here is derived from an EMBL/GenBank/DDBJ whole genome shotgun (WGS) entry which is preliminary data.</text>
</comment>
<dbReference type="Pfam" id="PF00440">
    <property type="entry name" value="TetR_N"/>
    <property type="match status" value="1"/>
</dbReference>
<proteinExistence type="predicted"/>
<dbReference type="PRINTS" id="PR00455">
    <property type="entry name" value="HTHTETR"/>
</dbReference>
<accession>A0ABV5ZDT0</accession>
<dbReference type="InterPro" id="IPR013573">
    <property type="entry name" value="Tscrpt_reg_YcdC_C"/>
</dbReference>